<evidence type="ECO:0000313" key="3">
    <source>
        <dbReference type="EMBL" id="KKC37243.1"/>
    </source>
</evidence>
<feature type="chain" id="PRO_5002494370" evidence="2">
    <location>
        <begin position="25"/>
        <end position="114"/>
    </location>
</feature>
<keyword evidence="2" id="KW-0732">Signal</keyword>
<evidence type="ECO:0000256" key="2">
    <source>
        <dbReference type="SAM" id="SignalP"/>
    </source>
</evidence>
<sequence>MRIQVLISAFALSAAMSFSGAAFAQTTLGGVEVLPADLPAVQERCNVIANAAETQSISTTDSDEASEDKAQDPTTSADADANIESVPALTDSGTTTFDLETINLDDCKAAGLVK</sequence>
<dbReference type="OrthoDB" id="7951141at2"/>
<feature type="region of interest" description="Disordered" evidence="1">
    <location>
        <begin position="52"/>
        <end position="85"/>
    </location>
</feature>
<proteinExistence type="predicted"/>
<protein>
    <submittedName>
        <fullName evidence="3">Uncharacterized protein</fullName>
    </submittedName>
</protein>
<accession>A0A0F5Q917</accession>
<dbReference type="EMBL" id="LANJ01000019">
    <property type="protein sequence ID" value="KKC37243.1"/>
    <property type="molecule type" value="Genomic_DNA"/>
</dbReference>
<dbReference type="RefSeq" id="WP_046173250.1">
    <property type="nucleotide sequence ID" value="NZ_LANJ01000019.1"/>
</dbReference>
<feature type="signal peptide" evidence="2">
    <location>
        <begin position="1"/>
        <end position="24"/>
    </location>
</feature>
<dbReference type="AlphaFoldDB" id="A0A0F5Q917"/>
<evidence type="ECO:0000313" key="4">
    <source>
        <dbReference type="Proteomes" id="UP000033411"/>
    </source>
</evidence>
<organism evidence="3 4">
    <name type="scientific">Devosia epidermidihirudinis</name>
    <dbReference type="NCBI Taxonomy" id="1293439"/>
    <lineage>
        <taxon>Bacteria</taxon>
        <taxon>Pseudomonadati</taxon>
        <taxon>Pseudomonadota</taxon>
        <taxon>Alphaproteobacteria</taxon>
        <taxon>Hyphomicrobiales</taxon>
        <taxon>Devosiaceae</taxon>
        <taxon>Devosia</taxon>
    </lineage>
</organism>
<dbReference type="STRING" id="1293439.WH87_11795"/>
<name>A0A0F5Q917_9HYPH</name>
<comment type="caution">
    <text evidence="3">The sequence shown here is derived from an EMBL/GenBank/DDBJ whole genome shotgun (WGS) entry which is preliminary data.</text>
</comment>
<evidence type="ECO:0000256" key="1">
    <source>
        <dbReference type="SAM" id="MobiDB-lite"/>
    </source>
</evidence>
<reference evidence="3 4" key="1">
    <citation type="submission" date="2015-03" db="EMBL/GenBank/DDBJ databases">
        <authorList>
            <person name="Lepp D."/>
            <person name="Hassan Y.I."/>
            <person name="Li X.-Z."/>
            <person name="Zhou T."/>
        </authorList>
    </citation>
    <scope>NUCLEOTIDE SEQUENCE [LARGE SCALE GENOMIC DNA]</scope>
    <source>
        <strain evidence="3 4">E84</strain>
    </source>
</reference>
<dbReference type="Proteomes" id="UP000033411">
    <property type="component" value="Unassembled WGS sequence"/>
</dbReference>
<keyword evidence="4" id="KW-1185">Reference proteome</keyword>
<gene>
    <name evidence="3" type="ORF">WH87_11795</name>
</gene>
<dbReference type="PATRIC" id="fig|1293439.3.peg.1958"/>